<dbReference type="STRING" id="83765.SAMN05660284_00632"/>
<keyword evidence="3" id="KW-1185">Reference proteome</keyword>
<dbReference type="Proteomes" id="UP000242869">
    <property type="component" value="Unassembled WGS sequence"/>
</dbReference>
<name>A0A1I4WJG1_9NEIS</name>
<dbReference type="AlphaFoldDB" id="A0A1I4WJG1"/>
<evidence type="ECO:0000256" key="1">
    <source>
        <dbReference type="SAM" id="MobiDB-lite"/>
    </source>
</evidence>
<accession>A0A1I4WJG1</accession>
<evidence type="ECO:0000313" key="3">
    <source>
        <dbReference type="Proteomes" id="UP000242869"/>
    </source>
</evidence>
<dbReference type="InterPro" id="IPR021973">
    <property type="entry name" value="SprA-related"/>
</dbReference>
<feature type="region of interest" description="Disordered" evidence="1">
    <location>
        <begin position="1"/>
        <end position="58"/>
    </location>
</feature>
<evidence type="ECO:0000313" key="2">
    <source>
        <dbReference type="EMBL" id="SFN13403.1"/>
    </source>
</evidence>
<feature type="compositionally biased region" description="Polar residues" evidence="1">
    <location>
        <begin position="27"/>
        <end position="45"/>
    </location>
</feature>
<feature type="compositionally biased region" description="Polar residues" evidence="1">
    <location>
        <begin position="1"/>
        <end position="20"/>
    </location>
</feature>
<dbReference type="Pfam" id="PF12118">
    <property type="entry name" value="SprA-related"/>
    <property type="match status" value="1"/>
</dbReference>
<dbReference type="EMBL" id="FOVE01000003">
    <property type="protein sequence ID" value="SFN13403.1"/>
    <property type="molecule type" value="Genomic_DNA"/>
</dbReference>
<reference evidence="3" key="1">
    <citation type="submission" date="2016-10" db="EMBL/GenBank/DDBJ databases">
        <authorList>
            <person name="Varghese N."/>
            <person name="Submissions S."/>
        </authorList>
    </citation>
    <scope>NUCLEOTIDE SEQUENCE [LARGE SCALE GENOMIC DNA]</scope>
    <source>
        <strain evidence="3">DSM 6150</strain>
    </source>
</reference>
<dbReference type="OrthoDB" id="9812722at2"/>
<gene>
    <name evidence="2" type="ORF">SAMN05660284_00632</name>
</gene>
<organism evidence="2 3">
    <name type="scientific">Formivibrio citricus</name>
    <dbReference type="NCBI Taxonomy" id="83765"/>
    <lineage>
        <taxon>Bacteria</taxon>
        <taxon>Pseudomonadati</taxon>
        <taxon>Pseudomonadota</taxon>
        <taxon>Betaproteobacteria</taxon>
        <taxon>Neisseriales</taxon>
        <taxon>Chitinibacteraceae</taxon>
        <taxon>Formivibrio</taxon>
    </lineage>
</organism>
<proteinExistence type="predicted"/>
<protein>
    <submittedName>
        <fullName evidence="2">SprA-related family protein</fullName>
    </submittedName>
</protein>
<sequence>MDGISSSPSFGPTQTAQSFGQEKVRTQKNAPDSETTASVEDTSSVAARKPNGEALNSEELAAIRELKNRDKTVRQHEAAHLAAAGGLAMSAASYSMQTGPDGKRYAIGGEVQIDITPGQTPEETVRKARIIQAAALAPAEPSAQDRSIAARAKAMEMQAEAEIAQRSMQEQRVASRYRVDSLPQKTLEIEA</sequence>